<dbReference type="PANTHER" id="PTHR33917:SF3">
    <property type="entry name" value="PROTEIN EXECUTER 1, CHLOROPLASTIC"/>
    <property type="match status" value="1"/>
</dbReference>
<dbReference type="GO" id="GO:0010343">
    <property type="term" value="P:singlet oxygen-mediated programmed cell death"/>
    <property type="evidence" value="ECO:0007669"/>
    <property type="project" value="InterPro"/>
</dbReference>
<proteinExistence type="predicted"/>
<feature type="domain" description="UVR" evidence="1">
    <location>
        <begin position="53"/>
        <end position="88"/>
    </location>
</feature>
<dbReference type="PANTHER" id="PTHR33917">
    <property type="entry name" value="PROTEIN EXECUTER 1, CHLOROPLASTIC"/>
    <property type="match status" value="1"/>
</dbReference>
<dbReference type="InterPro" id="IPR044680">
    <property type="entry name" value="EX1/2"/>
</dbReference>
<dbReference type="AlphaFoldDB" id="A0A7S0NYJ9"/>
<evidence type="ECO:0000313" key="2">
    <source>
        <dbReference type="EMBL" id="CAD8542341.1"/>
    </source>
</evidence>
<dbReference type="InterPro" id="IPR001943">
    <property type="entry name" value="UVR_dom"/>
</dbReference>
<name>A0A7S0NYJ9_9EUKA</name>
<dbReference type="PROSITE" id="PS50151">
    <property type="entry name" value="UVR"/>
    <property type="match status" value="1"/>
</dbReference>
<dbReference type="GO" id="GO:0016567">
    <property type="term" value="P:protein ubiquitination"/>
    <property type="evidence" value="ECO:0007669"/>
    <property type="project" value="UniProtKB-UniPathway"/>
</dbReference>
<sequence length="284" mass="31629">MGWTPPTLHGLPVHTNTQRISSARAALVASVQTSPFEAKLKQFAPASDLPELRSQAAKLEQQLEDAVDSEDFVSAALLRDDLSELRSKDPAALADELREAMAARVREERYIEAAKCRDKLLVLRRFQPQYQLAGLWKGNYPNHGEALVRMHYQGDMLLATKVTGDEHVPAGEVTFRAELTTPYHEALITETGSEDLVGVRVEVVSLSSDGVSQQREVERFRGEGRIAARGFEHAHYVPGQLFLMDDNVIGFLWVPLGTFVVFSRVDENVEEVDPHVQVDVEADI</sequence>
<organism evidence="2">
    <name type="scientific">Calcidiscus leptoporus</name>
    <dbReference type="NCBI Taxonomy" id="127549"/>
    <lineage>
        <taxon>Eukaryota</taxon>
        <taxon>Haptista</taxon>
        <taxon>Haptophyta</taxon>
        <taxon>Prymnesiophyceae</taxon>
        <taxon>Coccolithales</taxon>
        <taxon>Calcidiscaceae</taxon>
        <taxon>Calcidiscus</taxon>
    </lineage>
</organism>
<reference evidence="2" key="1">
    <citation type="submission" date="2021-01" db="EMBL/GenBank/DDBJ databases">
        <authorList>
            <person name="Corre E."/>
            <person name="Pelletier E."/>
            <person name="Niang G."/>
            <person name="Scheremetjew M."/>
            <person name="Finn R."/>
            <person name="Kale V."/>
            <person name="Holt S."/>
            <person name="Cochrane G."/>
            <person name="Meng A."/>
            <person name="Brown T."/>
            <person name="Cohen L."/>
        </authorList>
    </citation>
    <scope>NUCLEOTIDE SEQUENCE</scope>
    <source>
        <strain evidence="2">RCC1130</strain>
    </source>
</reference>
<evidence type="ECO:0000259" key="1">
    <source>
        <dbReference type="PROSITE" id="PS50151"/>
    </source>
</evidence>
<accession>A0A7S0NYJ9</accession>
<dbReference type="GO" id="GO:0042651">
    <property type="term" value="C:thylakoid membrane"/>
    <property type="evidence" value="ECO:0007669"/>
    <property type="project" value="TreeGrafter"/>
</dbReference>
<protein>
    <recommendedName>
        <fullName evidence="1">UVR domain-containing protein</fullName>
    </recommendedName>
</protein>
<dbReference type="Pfam" id="PF02151">
    <property type="entry name" value="UVR"/>
    <property type="match status" value="1"/>
</dbReference>
<dbReference type="EMBL" id="HBER01034844">
    <property type="protein sequence ID" value="CAD8542341.1"/>
    <property type="molecule type" value="Transcribed_RNA"/>
</dbReference>
<dbReference type="UniPathway" id="UPA00143"/>
<dbReference type="Pfam" id="PF12014">
    <property type="entry name" value="Cyclin_D1_bind"/>
    <property type="match status" value="1"/>
</dbReference>
<gene>
    <name evidence="2" type="ORF">CLEP1334_LOCUS17627</name>
</gene>